<evidence type="ECO:0000313" key="2">
    <source>
        <dbReference type="EMBL" id="CRH07042.1"/>
    </source>
</evidence>
<organism evidence="2">
    <name type="scientific">Magnetococcus massalia (strain MO-1)</name>
    <dbReference type="NCBI Taxonomy" id="451514"/>
    <lineage>
        <taxon>Bacteria</taxon>
        <taxon>Pseudomonadati</taxon>
        <taxon>Pseudomonadota</taxon>
        <taxon>Magnetococcia</taxon>
        <taxon>Magnetococcales</taxon>
        <taxon>Magnetococcaceae</taxon>
        <taxon>Magnetococcus</taxon>
    </lineage>
</organism>
<dbReference type="AlphaFoldDB" id="A0A1S7LJ97"/>
<proteinExistence type="predicted"/>
<protein>
    <submittedName>
        <fullName evidence="2">Uncharacterized protein</fullName>
    </submittedName>
</protein>
<sequence>MGAPRYLSQRFVLAALLTLGAHQAGAMDLIQDGSPVDIPGIYSVMGSEAYGDPDYSRLHAYPGFYFRPTTNNPNSLTAELGYPGYRVVQAPLYAPATSVVSYGGPVGVAVPVQQFYGSPTQTYVTQSSPGGAPTYMHVRPTMSWR</sequence>
<evidence type="ECO:0000256" key="1">
    <source>
        <dbReference type="SAM" id="SignalP"/>
    </source>
</evidence>
<feature type="chain" id="PRO_5010524982" evidence="1">
    <location>
        <begin position="27"/>
        <end position="145"/>
    </location>
</feature>
<keyword evidence="1" id="KW-0732">Signal</keyword>
<gene>
    <name evidence="2" type="ORF">MAGMO_2895</name>
</gene>
<dbReference type="EMBL" id="LO017727">
    <property type="protein sequence ID" value="CRH07042.1"/>
    <property type="molecule type" value="Genomic_DNA"/>
</dbReference>
<reference evidence="2" key="1">
    <citation type="submission" date="2015-04" db="EMBL/GenBank/DDBJ databases">
        <authorList>
            <person name="Syromyatnikov M.Y."/>
            <person name="Popov V.N."/>
        </authorList>
    </citation>
    <scope>NUCLEOTIDE SEQUENCE</scope>
    <source>
        <strain evidence="2">MO-1</strain>
    </source>
</reference>
<accession>A0A1S7LJ97</accession>
<feature type="signal peptide" evidence="1">
    <location>
        <begin position="1"/>
        <end position="26"/>
    </location>
</feature>
<name>A0A1S7LJ97_MAGMO</name>